<dbReference type="InterPro" id="IPR011989">
    <property type="entry name" value="ARM-like"/>
</dbReference>
<evidence type="ECO:0000313" key="1">
    <source>
        <dbReference type="EMBL" id="KAJ8922498.1"/>
    </source>
</evidence>
<dbReference type="AlphaFoldDB" id="A0AAV8W7U9"/>
<evidence type="ECO:0008006" key="3">
    <source>
        <dbReference type="Google" id="ProtNLM"/>
    </source>
</evidence>
<dbReference type="InterPro" id="IPR016024">
    <property type="entry name" value="ARM-type_fold"/>
</dbReference>
<dbReference type="SMART" id="SM00185">
    <property type="entry name" value="ARM"/>
    <property type="match status" value="4"/>
</dbReference>
<dbReference type="InterPro" id="IPR000225">
    <property type="entry name" value="Armadillo"/>
</dbReference>
<gene>
    <name evidence="1" type="ORF">NQ315_007528</name>
</gene>
<reference evidence="1 2" key="1">
    <citation type="journal article" date="2023" name="Insect Mol. Biol.">
        <title>Genome sequencing provides insights into the evolution of gene families encoding plant cell wall-degrading enzymes in longhorned beetles.</title>
        <authorList>
            <person name="Shin N.R."/>
            <person name="Okamura Y."/>
            <person name="Kirsch R."/>
            <person name="Pauchet Y."/>
        </authorList>
    </citation>
    <scope>NUCLEOTIDE SEQUENCE [LARGE SCALE GENOMIC DNA]</scope>
    <source>
        <strain evidence="1">EAD_L_NR</strain>
    </source>
</reference>
<organism evidence="1 2">
    <name type="scientific">Exocentrus adspersus</name>
    <dbReference type="NCBI Taxonomy" id="1586481"/>
    <lineage>
        <taxon>Eukaryota</taxon>
        <taxon>Metazoa</taxon>
        <taxon>Ecdysozoa</taxon>
        <taxon>Arthropoda</taxon>
        <taxon>Hexapoda</taxon>
        <taxon>Insecta</taxon>
        <taxon>Pterygota</taxon>
        <taxon>Neoptera</taxon>
        <taxon>Endopterygota</taxon>
        <taxon>Coleoptera</taxon>
        <taxon>Polyphaga</taxon>
        <taxon>Cucujiformia</taxon>
        <taxon>Chrysomeloidea</taxon>
        <taxon>Cerambycidae</taxon>
        <taxon>Lamiinae</taxon>
        <taxon>Acanthocinini</taxon>
        <taxon>Exocentrus</taxon>
    </lineage>
</organism>
<name>A0AAV8W7U9_9CUCU</name>
<dbReference type="InterPro" id="IPR042856">
    <property type="entry name" value="RSP14"/>
</dbReference>
<evidence type="ECO:0000313" key="2">
    <source>
        <dbReference type="Proteomes" id="UP001159042"/>
    </source>
</evidence>
<protein>
    <recommendedName>
        <fullName evidence="3">Rhabdoid tumor deletion region protein 1</fullName>
    </recommendedName>
</protein>
<dbReference type="SUPFAM" id="SSF48371">
    <property type="entry name" value="ARM repeat"/>
    <property type="match status" value="1"/>
</dbReference>
<dbReference type="Proteomes" id="UP001159042">
    <property type="component" value="Unassembled WGS sequence"/>
</dbReference>
<dbReference type="PANTHER" id="PTHR15599">
    <property type="entry name" value="RTDR1"/>
    <property type="match status" value="1"/>
</dbReference>
<keyword evidence="2" id="KW-1185">Reference proteome</keyword>
<proteinExistence type="predicted"/>
<dbReference type="PANTHER" id="PTHR15599:SF1">
    <property type="entry name" value="RADIAL SPOKE HEAD 14 HOMOLOG"/>
    <property type="match status" value="1"/>
</dbReference>
<dbReference type="Gene3D" id="1.25.10.10">
    <property type="entry name" value="Leucine-rich Repeat Variant"/>
    <property type="match status" value="2"/>
</dbReference>
<dbReference type="EMBL" id="JANEYG010000006">
    <property type="protein sequence ID" value="KAJ8922498.1"/>
    <property type="molecule type" value="Genomic_DNA"/>
</dbReference>
<sequence length="394" mass="44828">MFSIYKNSYLQSNFKEINPRLLNRCVQKAREYSWADVHDLEPPFNRLVSEHPNLPVQNVDSTHRPLAYGRLAIPKLRRELHHKDEEVVIAALLSLCDLCHDPEKAYEAVNLKIIDRMVPLVLHQNAAIRERTANALQILARHTVGSQAIAANQSLLDNIQISIEDPYPEIRIHIATLLEMLARSWIVADMLVTYGFIPIILANLLNEDPNILVINLELLKSLMYGDGKCIAIESDGFFIFLKLLHFENPDIISKACDCLTLLTTSRIGEKLAQEMKLLETLNILLHDERKEVYTSAASTIMFCTVKTVSKIAAAKIKKMVPRLIAIAKNRENPDTQIFAVKALTNICEHPDVRKEVNNNYLEEVINIQLGAEPFLKEYKEILLRVINWVPTTVS</sequence>
<comment type="caution">
    <text evidence="1">The sequence shown here is derived from an EMBL/GenBank/DDBJ whole genome shotgun (WGS) entry which is preliminary data.</text>
</comment>
<accession>A0AAV8W7U9</accession>